<evidence type="ECO:0000313" key="2">
    <source>
        <dbReference type="EMBL" id="RFN46258.1"/>
    </source>
</evidence>
<feature type="region of interest" description="Disordered" evidence="1">
    <location>
        <begin position="55"/>
        <end position="78"/>
    </location>
</feature>
<comment type="caution">
    <text evidence="2">The sequence shown here is derived from an EMBL/GenBank/DDBJ whole genome shotgun (WGS) entry which is preliminary data.</text>
</comment>
<gene>
    <name evidence="2" type="ORF">FIE12Z_9493</name>
</gene>
<organism evidence="2 3">
    <name type="scientific">Fusarium flagelliforme</name>
    <dbReference type="NCBI Taxonomy" id="2675880"/>
    <lineage>
        <taxon>Eukaryota</taxon>
        <taxon>Fungi</taxon>
        <taxon>Dikarya</taxon>
        <taxon>Ascomycota</taxon>
        <taxon>Pezizomycotina</taxon>
        <taxon>Sordariomycetes</taxon>
        <taxon>Hypocreomycetidae</taxon>
        <taxon>Hypocreales</taxon>
        <taxon>Nectriaceae</taxon>
        <taxon>Fusarium</taxon>
        <taxon>Fusarium incarnatum-equiseti species complex</taxon>
    </lineage>
</organism>
<accession>A0A395MED2</accession>
<dbReference type="Proteomes" id="UP000265631">
    <property type="component" value="Unassembled WGS sequence"/>
</dbReference>
<protein>
    <submittedName>
        <fullName evidence="2">Uncharacterized protein</fullName>
    </submittedName>
</protein>
<feature type="compositionally biased region" description="Basic and acidic residues" evidence="1">
    <location>
        <begin position="55"/>
        <end position="65"/>
    </location>
</feature>
<keyword evidence="3" id="KW-1185">Reference proteome</keyword>
<evidence type="ECO:0000256" key="1">
    <source>
        <dbReference type="SAM" id="MobiDB-lite"/>
    </source>
</evidence>
<name>A0A395MED2_9HYPO</name>
<proteinExistence type="predicted"/>
<reference evidence="2 3" key="1">
    <citation type="journal article" date="2018" name="PLoS Pathog.">
        <title>Evolution of structural diversity of trichothecenes, a family of toxins produced by plant pathogenic and entomopathogenic fungi.</title>
        <authorList>
            <person name="Proctor R.H."/>
            <person name="McCormick S.P."/>
            <person name="Kim H.S."/>
            <person name="Cardoza R.E."/>
            <person name="Stanley A.M."/>
            <person name="Lindo L."/>
            <person name="Kelly A."/>
            <person name="Brown D.W."/>
            <person name="Lee T."/>
            <person name="Vaughan M.M."/>
            <person name="Alexander N.J."/>
            <person name="Busman M."/>
            <person name="Gutierrez S."/>
        </authorList>
    </citation>
    <scope>NUCLEOTIDE SEQUENCE [LARGE SCALE GENOMIC DNA]</scope>
    <source>
        <strain evidence="2 3">NRRL 13405</strain>
    </source>
</reference>
<dbReference type="EMBL" id="PXXK01000311">
    <property type="protein sequence ID" value="RFN46258.1"/>
    <property type="molecule type" value="Genomic_DNA"/>
</dbReference>
<sequence>MKTGLNTYHQIIELIMSDKTIQAPDVVQREEENNVTATSNQADTAAAFGNYAEANKETDKSEEHTINASNIGAATGSG</sequence>
<dbReference type="AlphaFoldDB" id="A0A395MED2"/>
<evidence type="ECO:0000313" key="3">
    <source>
        <dbReference type="Proteomes" id="UP000265631"/>
    </source>
</evidence>